<dbReference type="Proteomes" id="UP001558652">
    <property type="component" value="Unassembled WGS sequence"/>
</dbReference>
<keyword evidence="3" id="KW-1185">Reference proteome</keyword>
<comment type="caution">
    <text evidence="2">The sequence shown here is derived from an EMBL/GenBank/DDBJ whole genome shotgun (WGS) entry which is preliminary data.</text>
</comment>
<evidence type="ECO:0000313" key="3">
    <source>
        <dbReference type="Proteomes" id="UP001558652"/>
    </source>
</evidence>
<keyword evidence="1" id="KW-0812">Transmembrane</keyword>
<dbReference type="EMBL" id="JBFDAA010000005">
    <property type="protein sequence ID" value="KAL1132462.1"/>
    <property type="molecule type" value="Genomic_DNA"/>
</dbReference>
<evidence type="ECO:0000256" key="1">
    <source>
        <dbReference type="SAM" id="Phobius"/>
    </source>
</evidence>
<organism evidence="2 3">
    <name type="scientific">Ranatra chinensis</name>
    <dbReference type="NCBI Taxonomy" id="642074"/>
    <lineage>
        <taxon>Eukaryota</taxon>
        <taxon>Metazoa</taxon>
        <taxon>Ecdysozoa</taxon>
        <taxon>Arthropoda</taxon>
        <taxon>Hexapoda</taxon>
        <taxon>Insecta</taxon>
        <taxon>Pterygota</taxon>
        <taxon>Neoptera</taxon>
        <taxon>Paraneoptera</taxon>
        <taxon>Hemiptera</taxon>
        <taxon>Heteroptera</taxon>
        <taxon>Panheteroptera</taxon>
        <taxon>Nepomorpha</taxon>
        <taxon>Nepidae</taxon>
        <taxon>Ranatrinae</taxon>
        <taxon>Ranatra</taxon>
    </lineage>
</organism>
<reference evidence="2 3" key="1">
    <citation type="submission" date="2024-07" db="EMBL/GenBank/DDBJ databases">
        <title>Chromosome-level genome assembly of the water stick insect Ranatra chinensis (Heteroptera: Nepidae).</title>
        <authorList>
            <person name="Liu X."/>
        </authorList>
    </citation>
    <scope>NUCLEOTIDE SEQUENCE [LARGE SCALE GENOMIC DNA]</scope>
    <source>
        <strain evidence="2">Cailab_2021Rc</strain>
        <tissue evidence="2">Muscle</tissue>
    </source>
</reference>
<sequence>MASKRRNMFYQKNGGNRLKMASKRRNTFHQNNKQETTEIETPHDNECQEEPALTIDDQEEVLTGRVDVCQEKLVEQAWHWPTILCLVLVLVLAYAGWRTVPQLLCPALDCRRGHQTFVRRTANALAANIVSIYNDIKKYWDRPE</sequence>
<accession>A0ABD0YYJ0</accession>
<proteinExistence type="predicted"/>
<name>A0ABD0YYJ0_9HEMI</name>
<keyword evidence="1" id="KW-1133">Transmembrane helix</keyword>
<gene>
    <name evidence="2" type="ORF">AAG570_010417</name>
</gene>
<protein>
    <submittedName>
        <fullName evidence="2">Uncharacterized protein</fullName>
    </submittedName>
</protein>
<dbReference type="AlphaFoldDB" id="A0ABD0YYJ0"/>
<evidence type="ECO:0000313" key="2">
    <source>
        <dbReference type="EMBL" id="KAL1132462.1"/>
    </source>
</evidence>
<feature type="transmembrane region" description="Helical" evidence="1">
    <location>
        <begin position="78"/>
        <end position="97"/>
    </location>
</feature>
<keyword evidence="1" id="KW-0472">Membrane</keyword>